<feature type="non-terminal residue" evidence="1">
    <location>
        <position position="1"/>
    </location>
</feature>
<dbReference type="AlphaFoldDB" id="F8MEI6"/>
<evidence type="ECO:0000313" key="2">
    <source>
        <dbReference type="Proteomes" id="UP000008065"/>
    </source>
</evidence>
<dbReference type="GeneID" id="20827459"/>
<dbReference type="VEuPathDB" id="FungiDB:NEUTE1DRAFT_34239"/>
<evidence type="ECO:0000313" key="1">
    <source>
        <dbReference type="EMBL" id="EGO60817.1"/>
    </source>
</evidence>
<gene>
    <name evidence="1" type="ORF">NEUTE1DRAFT_34239</name>
</gene>
<dbReference type="HOGENOM" id="CLU_1518309_0_0_1"/>
<protein>
    <submittedName>
        <fullName evidence="1">Uncharacterized protein</fullName>
    </submittedName>
</protein>
<dbReference type="RefSeq" id="XP_009847048.1">
    <property type="nucleotide sequence ID" value="XM_009848746.1"/>
</dbReference>
<dbReference type="EMBL" id="GL891302">
    <property type="protein sequence ID" value="EGO60817.1"/>
    <property type="molecule type" value="Genomic_DNA"/>
</dbReference>
<proteinExistence type="predicted"/>
<dbReference type="KEGG" id="nte:NEUTE1DRAFT34239"/>
<sequence length="177" mass="18870">LSPIDGVGVLLGYGKEHGQTYLTNSIRPRPTPESLLLLLRADFGLDIAKSGRMTGGIRMKYARCRKGQPRLVINGSLAFDDGRERGGRGPGEGRTVMLGIGPEAPPDNPIVNFMMSETRIRKDGSQGFRVACQGSQDSTRSATGIRGKSTETKEGIPMIISGGSRPDDKCIITPGAV</sequence>
<accession>F8MEI6</accession>
<keyword evidence="2" id="KW-1185">Reference proteome</keyword>
<organism evidence="1 2">
    <name type="scientific">Neurospora tetrasperma (strain FGSC 2508 / ATCC MYA-4615 / P0657)</name>
    <dbReference type="NCBI Taxonomy" id="510951"/>
    <lineage>
        <taxon>Eukaryota</taxon>
        <taxon>Fungi</taxon>
        <taxon>Dikarya</taxon>
        <taxon>Ascomycota</taxon>
        <taxon>Pezizomycotina</taxon>
        <taxon>Sordariomycetes</taxon>
        <taxon>Sordariomycetidae</taxon>
        <taxon>Sordariales</taxon>
        <taxon>Sordariaceae</taxon>
        <taxon>Neurospora</taxon>
    </lineage>
</organism>
<name>F8MEI6_NEUT8</name>
<reference evidence="2" key="1">
    <citation type="journal article" date="2011" name="Genetics">
        <title>Massive changes in genome architecture accompany the transition to self-fertility in the filamentous fungus Neurospora tetrasperma.</title>
        <authorList>
            <person name="Ellison C.E."/>
            <person name="Stajich J.E."/>
            <person name="Jacobson D.J."/>
            <person name="Natvig D.O."/>
            <person name="Lapidus A."/>
            <person name="Foster B."/>
            <person name="Aerts A."/>
            <person name="Riley R."/>
            <person name="Lindquist E.A."/>
            <person name="Grigoriev I.V."/>
            <person name="Taylor J.W."/>
        </authorList>
    </citation>
    <scope>NUCLEOTIDE SEQUENCE [LARGE SCALE GENOMIC DNA]</scope>
    <source>
        <strain evidence="2">FGSC 2508 / P0657</strain>
    </source>
</reference>
<dbReference type="Proteomes" id="UP000008065">
    <property type="component" value="Unassembled WGS sequence"/>
</dbReference>